<feature type="domain" description="HTH tetR-type" evidence="5">
    <location>
        <begin position="5"/>
        <end position="65"/>
    </location>
</feature>
<evidence type="ECO:0000256" key="2">
    <source>
        <dbReference type="ARBA" id="ARBA00023125"/>
    </source>
</evidence>
<dbReference type="SUPFAM" id="SSF46689">
    <property type="entry name" value="Homeodomain-like"/>
    <property type="match status" value="1"/>
</dbReference>
<feature type="DNA-binding region" description="H-T-H motif" evidence="4">
    <location>
        <begin position="28"/>
        <end position="47"/>
    </location>
</feature>
<dbReference type="AlphaFoldDB" id="A0A1M5QRD1"/>
<dbReference type="SUPFAM" id="SSF48498">
    <property type="entry name" value="Tetracyclin repressor-like, C-terminal domain"/>
    <property type="match status" value="1"/>
</dbReference>
<dbReference type="PRINTS" id="PR00455">
    <property type="entry name" value="HTHTETR"/>
</dbReference>
<evidence type="ECO:0000313" key="7">
    <source>
        <dbReference type="Proteomes" id="UP000184212"/>
    </source>
</evidence>
<evidence type="ECO:0000256" key="1">
    <source>
        <dbReference type="ARBA" id="ARBA00023015"/>
    </source>
</evidence>
<organism evidence="6 7">
    <name type="scientific">Chryseolinea serpens</name>
    <dbReference type="NCBI Taxonomy" id="947013"/>
    <lineage>
        <taxon>Bacteria</taxon>
        <taxon>Pseudomonadati</taxon>
        <taxon>Bacteroidota</taxon>
        <taxon>Cytophagia</taxon>
        <taxon>Cytophagales</taxon>
        <taxon>Fulvivirgaceae</taxon>
        <taxon>Chryseolinea</taxon>
    </lineage>
</organism>
<sequence length="196" mass="21917">MRNPEATREKILKKSGVLFNTKGYKATSISEITDATGFTKGAIYRHFKSKQELEMESLFQMSLLMMEALRGRIKTETTAPDKLKAIFRFFESYLGKPVVKGGCPLMNAAIEADDAHPGLRKAALKILDMLHNSVVAILENGIRYKQLKPDIDKAYYASVIIAALEGAIMMSKLRGNNADTLRVIQHLENQLKDLVL</sequence>
<gene>
    <name evidence="6" type="ORF">SAMN04488109_2946</name>
</gene>
<dbReference type="InterPro" id="IPR001647">
    <property type="entry name" value="HTH_TetR"/>
</dbReference>
<dbReference type="OrthoDB" id="9798857at2"/>
<protein>
    <submittedName>
        <fullName evidence="6">Transcriptional regulator, TetR family</fullName>
    </submittedName>
</protein>
<evidence type="ECO:0000256" key="3">
    <source>
        <dbReference type="ARBA" id="ARBA00023163"/>
    </source>
</evidence>
<dbReference type="InterPro" id="IPR011075">
    <property type="entry name" value="TetR_C"/>
</dbReference>
<evidence type="ECO:0000313" key="6">
    <source>
        <dbReference type="EMBL" id="SHH16133.1"/>
    </source>
</evidence>
<dbReference type="STRING" id="947013.SAMN04488109_2946"/>
<dbReference type="InterPro" id="IPR009057">
    <property type="entry name" value="Homeodomain-like_sf"/>
</dbReference>
<name>A0A1M5QRD1_9BACT</name>
<proteinExistence type="predicted"/>
<evidence type="ECO:0000256" key="4">
    <source>
        <dbReference type="PROSITE-ProRule" id="PRU00335"/>
    </source>
</evidence>
<keyword evidence="1" id="KW-0805">Transcription regulation</keyword>
<dbReference type="PANTHER" id="PTHR47506:SF3">
    <property type="entry name" value="HTH-TYPE TRANSCRIPTIONAL REGULATOR LMRA"/>
    <property type="match status" value="1"/>
</dbReference>
<dbReference type="InterPro" id="IPR036271">
    <property type="entry name" value="Tet_transcr_reg_TetR-rel_C_sf"/>
</dbReference>
<dbReference type="GO" id="GO:0003677">
    <property type="term" value="F:DNA binding"/>
    <property type="evidence" value="ECO:0007669"/>
    <property type="project" value="UniProtKB-UniRule"/>
</dbReference>
<reference evidence="6 7" key="1">
    <citation type="submission" date="2016-11" db="EMBL/GenBank/DDBJ databases">
        <authorList>
            <person name="Jaros S."/>
            <person name="Januszkiewicz K."/>
            <person name="Wedrychowicz H."/>
        </authorList>
    </citation>
    <scope>NUCLEOTIDE SEQUENCE [LARGE SCALE GENOMIC DNA]</scope>
    <source>
        <strain evidence="6 7">DSM 24574</strain>
    </source>
</reference>
<evidence type="ECO:0000259" key="5">
    <source>
        <dbReference type="PROSITE" id="PS50977"/>
    </source>
</evidence>
<dbReference type="Proteomes" id="UP000184212">
    <property type="component" value="Unassembled WGS sequence"/>
</dbReference>
<dbReference type="PANTHER" id="PTHR47506">
    <property type="entry name" value="TRANSCRIPTIONAL REGULATORY PROTEIN"/>
    <property type="match status" value="1"/>
</dbReference>
<dbReference type="EMBL" id="FQWQ01000002">
    <property type="protein sequence ID" value="SHH16133.1"/>
    <property type="molecule type" value="Genomic_DNA"/>
</dbReference>
<accession>A0A1M5QRD1</accession>
<dbReference type="PROSITE" id="PS50977">
    <property type="entry name" value="HTH_TETR_2"/>
    <property type="match status" value="1"/>
</dbReference>
<dbReference type="RefSeq" id="WP_073135444.1">
    <property type="nucleotide sequence ID" value="NZ_FQWQ01000002.1"/>
</dbReference>
<dbReference type="Gene3D" id="1.10.357.10">
    <property type="entry name" value="Tetracycline Repressor, domain 2"/>
    <property type="match status" value="1"/>
</dbReference>
<dbReference type="Pfam" id="PF16925">
    <property type="entry name" value="TetR_C_13"/>
    <property type="match status" value="1"/>
</dbReference>
<keyword evidence="2 4" id="KW-0238">DNA-binding</keyword>
<dbReference type="Pfam" id="PF00440">
    <property type="entry name" value="TetR_N"/>
    <property type="match status" value="1"/>
</dbReference>
<keyword evidence="7" id="KW-1185">Reference proteome</keyword>
<keyword evidence="3" id="KW-0804">Transcription</keyword>